<evidence type="ECO:0000313" key="2">
    <source>
        <dbReference type="Proteomes" id="UP001380953"/>
    </source>
</evidence>
<dbReference type="EMBL" id="JBBKAR010000033">
    <property type="protein sequence ID" value="MEJ8304182.1"/>
    <property type="molecule type" value="Genomic_DNA"/>
</dbReference>
<comment type="caution">
    <text evidence="1">The sequence shown here is derived from an EMBL/GenBank/DDBJ whole genome shotgun (WGS) entry which is preliminary data.</text>
</comment>
<sequence length="179" mass="18648">MKKELLWAACLSVVLGAGVLFLSGGNDAEGVPWKPLNEQLETALAVQEGTLEATAETGEGNQVATQESSDKEANVPAATEPLVSQPTVATSVAATGMQDTTPVQPAASTIPVPISDGKIHINSADANMLMELPGIGEKKAQAILDYRTQNGPFQNVTDIVKVKGIGAKMLEKMLPDLAL</sequence>
<evidence type="ECO:0000313" key="1">
    <source>
        <dbReference type="EMBL" id="MEJ8304182.1"/>
    </source>
</evidence>
<keyword evidence="2" id="KW-1185">Reference proteome</keyword>
<reference evidence="1" key="1">
    <citation type="submission" date="2024-03" db="EMBL/GenBank/DDBJ databases">
        <title>Whole genome sequecning of epiphytes from Marcgravia umbellata leaves.</title>
        <authorList>
            <person name="Kumar G."/>
            <person name="Savka M.A."/>
        </authorList>
    </citation>
    <scope>NUCLEOTIDE SEQUENCE</scope>
    <source>
        <strain evidence="1">RIT_BL5</strain>
    </source>
</reference>
<accession>A0ACC6PB98</accession>
<organism evidence="1 2">
    <name type="scientific">Saccharibacillus sacchari</name>
    <dbReference type="NCBI Taxonomy" id="456493"/>
    <lineage>
        <taxon>Bacteria</taxon>
        <taxon>Bacillati</taxon>
        <taxon>Bacillota</taxon>
        <taxon>Bacilli</taxon>
        <taxon>Bacillales</taxon>
        <taxon>Paenibacillaceae</taxon>
        <taxon>Saccharibacillus</taxon>
    </lineage>
</organism>
<name>A0ACC6PB98_9BACL</name>
<gene>
    <name evidence="1" type="ORF">WKI47_09785</name>
</gene>
<protein>
    <submittedName>
        <fullName evidence="1">Helix-hairpin-helix domain-containing protein</fullName>
    </submittedName>
</protein>
<dbReference type="Proteomes" id="UP001380953">
    <property type="component" value="Unassembled WGS sequence"/>
</dbReference>
<proteinExistence type="predicted"/>